<proteinExistence type="predicted"/>
<evidence type="ECO:0000313" key="2">
    <source>
        <dbReference type="Proteomes" id="UP000190813"/>
    </source>
</evidence>
<dbReference type="InterPro" id="IPR032774">
    <property type="entry name" value="WG_beta_rep"/>
</dbReference>
<reference evidence="1 2" key="1">
    <citation type="submission" date="2016-06" db="EMBL/GenBank/DDBJ databases">
        <title>Revisiting the taxonomy of the Elizabethkingia Genus based on Whole-Genome Sequencing, Optical Mapping, and MALDI-TOF.</title>
        <authorList>
            <person name="Nicholson A.C."/>
        </authorList>
    </citation>
    <scope>NUCLEOTIDE SEQUENCE [LARGE SCALE GENOMIC DNA]</scope>
    <source>
        <strain evidence="1 2">G4070</strain>
    </source>
</reference>
<name>A0A1T3M901_9FLAO</name>
<evidence type="ECO:0008006" key="3">
    <source>
        <dbReference type="Google" id="ProtNLM"/>
    </source>
</evidence>
<dbReference type="RefSeq" id="WP_078773122.1">
    <property type="nucleotide sequence ID" value="NZ_CBCSBR010000061.1"/>
</dbReference>
<comment type="caution">
    <text evidence="1">The sequence shown here is derived from an EMBL/GenBank/DDBJ whole genome shotgun (WGS) entry which is preliminary data.</text>
</comment>
<dbReference type="EMBL" id="MAHX01000021">
    <property type="protein sequence ID" value="OPC61074.1"/>
    <property type="molecule type" value="Genomic_DNA"/>
</dbReference>
<dbReference type="Proteomes" id="UP000190813">
    <property type="component" value="Unassembled WGS sequence"/>
</dbReference>
<dbReference type="Pfam" id="PF14903">
    <property type="entry name" value="WG_beta_rep"/>
    <property type="match status" value="1"/>
</dbReference>
<organism evidence="1 2">
    <name type="scientific">Elizabethkingia occulta</name>
    <dbReference type="NCBI Taxonomy" id="1867263"/>
    <lineage>
        <taxon>Bacteria</taxon>
        <taxon>Pseudomonadati</taxon>
        <taxon>Bacteroidota</taxon>
        <taxon>Flavobacteriia</taxon>
        <taxon>Flavobacteriales</taxon>
        <taxon>Weeksellaceae</taxon>
        <taxon>Elizabethkingia</taxon>
    </lineage>
</organism>
<dbReference type="AlphaFoldDB" id="A0A1T3M901"/>
<keyword evidence="2" id="KW-1185">Reference proteome</keyword>
<protein>
    <recommendedName>
        <fullName evidence="3">WG repeat-containing protein</fullName>
    </recommendedName>
</protein>
<accession>A0A1T3M901</accession>
<gene>
    <name evidence="1" type="ORF">BAZ10_11425</name>
</gene>
<sequence>MNIRFSFLILLIFTALFSAQKKNECYKVFSDSASGTELYGYKTPNNIIKIPASFISTYSDELCKMAIVLDSKEGWIGINKKGSIILRPYIYDNGPDYVEEGLLRFTEGKKVGFANLSGEKIIMAQFDFAAPFKDGLAEYFIGGERVYDNGKTASQIAREGGSLTDVHWSWSGNVTESGYINKSGQRFKEIILLKKGVRQAITFQNKKILLDKKGQVIKKY</sequence>
<evidence type="ECO:0000313" key="1">
    <source>
        <dbReference type="EMBL" id="OPC61074.1"/>
    </source>
</evidence>